<keyword evidence="3" id="KW-1185">Reference proteome</keyword>
<dbReference type="PROSITE" id="PS51725">
    <property type="entry name" value="ABM"/>
    <property type="match status" value="1"/>
</dbReference>
<evidence type="ECO:0000259" key="1">
    <source>
        <dbReference type="PROSITE" id="PS51725"/>
    </source>
</evidence>
<proteinExistence type="predicted"/>
<protein>
    <recommendedName>
        <fullName evidence="1">ABM domain-containing protein</fullName>
    </recommendedName>
</protein>
<gene>
    <name evidence="2" type="ORF">NIES267_43180</name>
</gene>
<dbReference type="Proteomes" id="UP000218418">
    <property type="component" value="Chromosome"/>
</dbReference>
<dbReference type="Gene3D" id="3.30.70.100">
    <property type="match status" value="1"/>
</dbReference>
<dbReference type="Pfam" id="PF03992">
    <property type="entry name" value="ABM"/>
    <property type="match status" value="1"/>
</dbReference>
<evidence type="ECO:0000313" key="2">
    <source>
        <dbReference type="EMBL" id="BAY84821.1"/>
    </source>
</evidence>
<dbReference type="PANTHER" id="PTHR33336:SF3">
    <property type="entry name" value="ABM DOMAIN-CONTAINING PROTEIN"/>
    <property type="match status" value="1"/>
</dbReference>
<sequence length="114" mass="12965">MSQQTSTVEIPIVLAGRYKIKSDKRERFLELANSGLEPSRAESGNISYSFYEEAGTPNSFIYFEEWKSREALVEHLKQPYVTPLLEEFSELVDGDANVRVYDIHSLTYGLPSIA</sequence>
<dbReference type="AlphaFoldDB" id="A0A1Z4LUI8"/>
<name>A0A1Z4LUI8_9CYAN</name>
<dbReference type="GO" id="GO:0003824">
    <property type="term" value="F:catalytic activity"/>
    <property type="evidence" value="ECO:0007669"/>
    <property type="project" value="TreeGrafter"/>
</dbReference>
<dbReference type="InterPro" id="IPR007138">
    <property type="entry name" value="ABM_dom"/>
</dbReference>
<dbReference type="SUPFAM" id="SSF54909">
    <property type="entry name" value="Dimeric alpha+beta barrel"/>
    <property type="match status" value="1"/>
</dbReference>
<feature type="domain" description="ABM" evidence="1">
    <location>
        <begin position="12"/>
        <end position="101"/>
    </location>
</feature>
<accession>A0A1Z4LUI8</accession>
<reference evidence="2 3" key="1">
    <citation type="submission" date="2017-06" db="EMBL/GenBank/DDBJ databases">
        <title>Genome sequencing of cyanobaciteial culture collection at National Institute for Environmental Studies (NIES).</title>
        <authorList>
            <person name="Hirose Y."/>
            <person name="Shimura Y."/>
            <person name="Fujisawa T."/>
            <person name="Nakamura Y."/>
            <person name="Kawachi M."/>
        </authorList>
    </citation>
    <scope>NUCLEOTIDE SEQUENCE [LARGE SCALE GENOMIC DNA]</scope>
    <source>
        <strain evidence="2 3">NIES-267</strain>
    </source>
</reference>
<dbReference type="EMBL" id="AP018227">
    <property type="protein sequence ID" value="BAY84821.1"/>
    <property type="molecule type" value="Genomic_DNA"/>
</dbReference>
<dbReference type="InterPro" id="IPR011008">
    <property type="entry name" value="Dimeric_a/b-barrel"/>
</dbReference>
<dbReference type="OrthoDB" id="9806189at2"/>
<dbReference type="PANTHER" id="PTHR33336">
    <property type="entry name" value="QUINOL MONOOXYGENASE YGIN-RELATED"/>
    <property type="match status" value="1"/>
</dbReference>
<organism evidence="2 3">
    <name type="scientific">Calothrix parasitica NIES-267</name>
    <dbReference type="NCBI Taxonomy" id="1973488"/>
    <lineage>
        <taxon>Bacteria</taxon>
        <taxon>Bacillati</taxon>
        <taxon>Cyanobacteriota</taxon>
        <taxon>Cyanophyceae</taxon>
        <taxon>Nostocales</taxon>
        <taxon>Calotrichaceae</taxon>
        <taxon>Calothrix</taxon>
    </lineage>
</organism>
<dbReference type="InterPro" id="IPR050744">
    <property type="entry name" value="AI-2_Isomerase_LsrG"/>
</dbReference>
<evidence type="ECO:0000313" key="3">
    <source>
        <dbReference type="Proteomes" id="UP000218418"/>
    </source>
</evidence>